<protein>
    <submittedName>
        <fullName evidence="1">Uncharacterized protein</fullName>
    </submittedName>
</protein>
<evidence type="ECO:0000313" key="1">
    <source>
        <dbReference type="EMBL" id="RFN48498.1"/>
    </source>
</evidence>
<name>A0A395MKN8_9HYPO</name>
<evidence type="ECO:0000313" key="2">
    <source>
        <dbReference type="Proteomes" id="UP000265631"/>
    </source>
</evidence>
<accession>A0A395MKN8</accession>
<comment type="caution">
    <text evidence="1">The sequence shown here is derived from an EMBL/GenBank/DDBJ whole genome shotgun (WGS) entry which is preliminary data.</text>
</comment>
<dbReference type="EMBL" id="PXXK01000207">
    <property type="protein sequence ID" value="RFN48498.1"/>
    <property type="molecule type" value="Genomic_DNA"/>
</dbReference>
<dbReference type="AlphaFoldDB" id="A0A395MKN8"/>
<proteinExistence type="predicted"/>
<keyword evidence="2" id="KW-1185">Reference proteome</keyword>
<dbReference type="OrthoDB" id="5098625at2759"/>
<reference evidence="1 2" key="1">
    <citation type="journal article" date="2018" name="PLoS Pathog.">
        <title>Evolution of structural diversity of trichothecenes, a family of toxins produced by plant pathogenic and entomopathogenic fungi.</title>
        <authorList>
            <person name="Proctor R.H."/>
            <person name="McCormick S.P."/>
            <person name="Kim H.S."/>
            <person name="Cardoza R.E."/>
            <person name="Stanley A.M."/>
            <person name="Lindo L."/>
            <person name="Kelly A."/>
            <person name="Brown D.W."/>
            <person name="Lee T."/>
            <person name="Vaughan M.M."/>
            <person name="Alexander N.J."/>
            <person name="Busman M."/>
            <person name="Gutierrez S."/>
        </authorList>
    </citation>
    <scope>NUCLEOTIDE SEQUENCE [LARGE SCALE GENOMIC DNA]</scope>
    <source>
        <strain evidence="1 2">NRRL 13405</strain>
    </source>
</reference>
<dbReference type="Proteomes" id="UP000265631">
    <property type="component" value="Unassembled WGS sequence"/>
</dbReference>
<organism evidence="1 2">
    <name type="scientific">Fusarium flagelliforme</name>
    <dbReference type="NCBI Taxonomy" id="2675880"/>
    <lineage>
        <taxon>Eukaryota</taxon>
        <taxon>Fungi</taxon>
        <taxon>Dikarya</taxon>
        <taxon>Ascomycota</taxon>
        <taxon>Pezizomycotina</taxon>
        <taxon>Sordariomycetes</taxon>
        <taxon>Hypocreomycetidae</taxon>
        <taxon>Hypocreales</taxon>
        <taxon>Nectriaceae</taxon>
        <taxon>Fusarium</taxon>
        <taxon>Fusarium incarnatum-equiseti species complex</taxon>
    </lineage>
</organism>
<sequence>MATIDSLPPEILIEIMKECDLHDVAALMKSSPLFLHLFSVHREHLLTSVVDVLRPDYPDCEPHLSLCMSTLASRIRCQKRLDATTEEAEAVNDHLWDHRDLELDLSTSTYPPILRNISRLHTEAKFVAGYYACACWRSLYRHYKLKFPAFTPATWPKTLWLSQTERWRFVQTAIHYDAFCQMFFLNGEVLFEGYKSKRERFFQVSEMDGIGAGNIYSIAGFIVKEYDTMVSHVAWTLDKWEKWEDSIKERQTDKPRVNLKVILRQGKKKVFTSIRSTMQCNRVGNTPDRHHADPSPEIEANLQLWQKYTSRFKQRTTKERQTFIHFLTSQGLGMFCKLVQMNSERRIEFLLEMFYRLNKGNKVTADHPSFRRSDVYWEPWMGTVSRPVLRNTFAFEHALECWDMARFPRKDGQLLDRAETSPTNQVR</sequence>
<gene>
    <name evidence="1" type="ORF">FIE12Z_7244</name>
</gene>